<keyword evidence="3" id="KW-0328">Glycosyltransferase</keyword>
<feature type="compositionally biased region" description="Basic and acidic residues" evidence="2">
    <location>
        <begin position="467"/>
        <end position="481"/>
    </location>
</feature>
<organism evidence="3 4">
    <name type="scientific">Actibacterium naphthalenivorans</name>
    <dbReference type="NCBI Taxonomy" id="1614693"/>
    <lineage>
        <taxon>Bacteria</taxon>
        <taxon>Pseudomonadati</taxon>
        <taxon>Pseudomonadota</taxon>
        <taxon>Alphaproteobacteria</taxon>
        <taxon>Rhodobacterales</taxon>
        <taxon>Roseobacteraceae</taxon>
        <taxon>Actibacterium</taxon>
    </lineage>
</organism>
<feature type="region of interest" description="Disordered" evidence="2">
    <location>
        <begin position="455"/>
        <end position="481"/>
    </location>
</feature>
<dbReference type="GO" id="GO:0005992">
    <property type="term" value="P:trehalose biosynthetic process"/>
    <property type="evidence" value="ECO:0007669"/>
    <property type="project" value="InterPro"/>
</dbReference>
<keyword evidence="3" id="KW-0808">Transferase</keyword>
<dbReference type="EMBL" id="JACIEQ010000003">
    <property type="protein sequence ID" value="MBB4022788.1"/>
    <property type="molecule type" value="Genomic_DNA"/>
</dbReference>
<evidence type="ECO:0000313" key="4">
    <source>
        <dbReference type="Proteomes" id="UP000585681"/>
    </source>
</evidence>
<dbReference type="AlphaFoldDB" id="A0A840CH14"/>
<accession>A0A840CH14</accession>
<dbReference type="PANTHER" id="PTHR10788:SF106">
    <property type="entry name" value="BCDNA.GH08860"/>
    <property type="match status" value="1"/>
</dbReference>
<evidence type="ECO:0000313" key="3">
    <source>
        <dbReference type="EMBL" id="MBB4022788.1"/>
    </source>
</evidence>
<dbReference type="GO" id="GO:0003825">
    <property type="term" value="F:alpha,alpha-trehalose-phosphate synthase (UDP-forming) activity"/>
    <property type="evidence" value="ECO:0007669"/>
    <property type="project" value="UniProtKB-EC"/>
</dbReference>
<dbReference type="Pfam" id="PF00982">
    <property type="entry name" value="Glyco_transf_20"/>
    <property type="match status" value="1"/>
</dbReference>
<comment type="caution">
    <text evidence="3">The sequence shown here is derived from an EMBL/GenBank/DDBJ whole genome shotgun (WGS) entry which is preliminary data.</text>
</comment>
<comment type="similarity">
    <text evidence="1">Belongs to the glycosyltransferase 20 family.</text>
</comment>
<sequence>MPPRLIAVSNRIPTGSPSSGGLVVALRDALSASGGLWIGAHPDPGTGLEEMEEVSGGGCRCLAFRLSEEEISDYYLGYANSVLWPLCHRRVDLVEMPSTYEERYRAVNARVAKLIAQVARPDDLIWVHDYHFFPLASELRALGLANRIGFFLHIPFPSLGDLSVLSQPEDFADWLADYNLLGLQTRGDVARCLEMYRADPRAEFMPDGTVKMQGRITSVRSFPIGIDVDHFRELAGVGGRNPFGREAPDGFVIGVDRLDYSKGIPNRFRAFGRYLKTRPEGTRPCLVQIAPPTRERVQAYQDITSELEEIAGRLNGAFAELDWTPIRYIHRSIDRSVLARLHRMARACAVTSLADGMNLVAKEFVAAQDPEDPGVLILSRFAGAAEDMTEALLVNPYDIEEMAAAIHQALEMPLDERRARHAACMEVVRRTDATRWAAQFLAALRTCMPTLSPQVARLSSSHRRHRAVPDEKPDRVDEPLK</sequence>
<protein>
    <submittedName>
        <fullName evidence="3">Trehalose 6-phosphate synthase</fullName>
        <ecNumber evidence="3">2.4.1.15</ecNumber>
    </submittedName>
</protein>
<keyword evidence="4" id="KW-1185">Reference proteome</keyword>
<dbReference type="Proteomes" id="UP000585681">
    <property type="component" value="Unassembled WGS sequence"/>
</dbReference>
<evidence type="ECO:0000256" key="1">
    <source>
        <dbReference type="ARBA" id="ARBA00008799"/>
    </source>
</evidence>
<name>A0A840CH14_9RHOB</name>
<dbReference type="RefSeq" id="WP_082386681.1">
    <property type="nucleotide sequence ID" value="NZ_JACIEQ010000003.1"/>
</dbReference>
<dbReference type="CDD" id="cd03788">
    <property type="entry name" value="GT20_TPS"/>
    <property type="match status" value="1"/>
</dbReference>
<dbReference type="InterPro" id="IPR001830">
    <property type="entry name" value="Glyco_trans_20"/>
</dbReference>
<dbReference type="Gene3D" id="3.40.50.2000">
    <property type="entry name" value="Glycogen Phosphorylase B"/>
    <property type="match status" value="2"/>
</dbReference>
<reference evidence="3" key="1">
    <citation type="submission" date="2020-08" db="EMBL/GenBank/DDBJ databases">
        <title>Genomic Encyclopedia of Type Strains, Phase IV (KMG-IV): sequencing the most valuable type-strain genomes for metagenomic binning, comparative biology and taxonomic classification.</title>
        <authorList>
            <person name="Goeker M."/>
        </authorList>
    </citation>
    <scope>NUCLEOTIDE SEQUENCE [LARGE SCALE GENOMIC DNA]</scope>
    <source>
        <strain evidence="3">DSM 105040</strain>
    </source>
</reference>
<proteinExistence type="inferred from homology"/>
<dbReference type="EC" id="2.4.1.15" evidence="3"/>
<gene>
    <name evidence="3" type="ORF">GGR17_002607</name>
</gene>
<dbReference type="SUPFAM" id="SSF53756">
    <property type="entry name" value="UDP-Glycosyltransferase/glycogen phosphorylase"/>
    <property type="match status" value="1"/>
</dbReference>
<dbReference type="PANTHER" id="PTHR10788">
    <property type="entry name" value="TREHALOSE-6-PHOSPHATE SYNTHASE"/>
    <property type="match status" value="1"/>
</dbReference>
<evidence type="ECO:0000256" key="2">
    <source>
        <dbReference type="SAM" id="MobiDB-lite"/>
    </source>
</evidence>